<proteinExistence type="predicted"/>
<dbReference type="InterPro" id="IPR023346">
    <property type="entry name" value="Lysozyme-like_dom_sf"/>
</dbReference>
<evidence type="ECO:0000313" key="4">
    <source>
        <dbReference type="EMBL" id="ORA81245.1"/>
    </source>
</evidence>
<dbReference type="AlphaFoldDB" id="A0A1X0E9Q1"/>
<feature type="compositionally biased region" description="Low complexity" evidence="1">
    <location>
        <begin position="370"/>
        <end position="381"/>
    </location>
</feature>
<name>A0A1X0E9Q1_9MYCO</name>
<feature type="transmembrane region" description="Helical" evidence="2">
    <location>
        <begin position="23"/>
        <end position="45"/>
    </location>
</feature>
<dbReference type="Proteomes" id="UP000192713">
    <property type="component" value="Unassembled WGS sequence"/>
</dbReference>
<feature type="domain" description="Transglycosylase SLT" evidence="3">
    <location>
        <begin position="195"/>
        <end position="244"/>
    </location>
</feature>
<dbReference type="RefSeq" id="WP_083080419.1">
    <property type="nucleotide sequence ID" value="NZ_MVHU01000007.1"/>
</dbReference>
<dbReference type="Gene3D" id="1.10.530.10">
    <property type="match status" value="1"/>
</dbReference>
<dbReference type="GO" id="GO:0009253">
    <property type="term" value="P:peptidoglycan catabolic process"/>
    <property type="evidence" value="ECO:0007669"/>
    <property type="project" value="TreeGrafter"/>
</dbReference>
<dbReference type="Pfam" id="PF13406">
    <property type="entry name" value="SLT_2"/>
    <property type="match status" value="1"/>
</dbReference>
<dbReference type="InterPro" id="IPR043426">
    <property type="entry name" value="MltB-like"/>
</dbReference>
<evidence type="ECO:0000313" key="5">
    <source>
        <dbReference type="Proteomes" id="UP000192713"/>
    </source>
</evidence>
<dbReference type="GO" id="GO:0008933">
    <property type="term" value="F:peptidoglycan lytic transglycosylase activity"/>
    <property type="evidence" value="ECO:0007669"/>
    <property type="project" value="TreeGrafter"/>
</dbReference>
<sequence length="434" mass="43857">MPTGGGAAEHLSRAARCRRAVRAALRPAFGLTFITPLVFAGAVGATPRSPSTSLPLRNAAVTPLAAAVSTGSSGHSSGPAVVAVPRQQPNLHVAAGAPSAQPAAVVYAPGTLGIPKTALAAYRNAEHQMAVAAPECGISWNLLAGIGRIESRHANDGATDARGTALQPIYGPTLDGSLPGNEVIVASSAPGRVVYARAMGPMQFLPGTWSRYAADGDGDGRADPQNIYDATLAAARYLCSGGLNLREQSQVLTAILRYNNSMAYAENVMGWAAAYATGVAPVDLPPIIGPAPPIADLHLEHLEHPEGLGPESISLHGMAQLDHTAGSSLIDLGQSSTLPWAPQWMTSGEPQLPRPSAACRMICLEPQAGTTPAAPATAPDAHPAPMPPYAVAPAGAPDEAPQAPAPAPAQAPAPAPAQAPAAGPPEAPQAAPPA</sequence>
<protein>
    <submittedName>
        <fullName evidence="4">Lytic transglycosylase</fullName>
    </submittedName>
</protein>
<evidence type="ECO:0000259" key="3">
    <source>
        <dbReference type="Pfam" id="PF13406"/>
    </source>
</evidence>
<organism evidence="4 5">
    <name type="scientific">Mycolicibacter kumamotonensis</name>
    <dbReference type="NCBI Taxonomy" id="354243"/>
    <lineage>
        <taxon>Bacteria</taxon>
        <taxon>Bacillati</taxon>
        <taxon>Actinomycetota</taxon>
        <taxon>Actinomycetes</taxon>
        <taxon>Mycobacteriales</taxon>
        <taxon>Mycobacteriaceae</taxon>
        <taxon>Mycolicibacter</taxon>
    </lineage>
</organism>
<dbReference type="CDD" id="cd13399">
    <property type="entry name" value="Slt35-like"/>
    <property type="match status" value="1"/>
</dbReference>
<gene>
    <name evidence="4" type="ORF">BST28_06735</name>
</gene>
<reference evidence="4 5" key="1">
    <citation type="submission" date="2017-02" db="EMBL/GenBank/DDBJ databases">
        <title>The new phylogeny of genus Mycobacterium.</title>
        <authorList>
            <person name="Tortoli E."/>
            <person name="Trovato A."/>
            <person name="Cirillo D.M."/>
        </authorList>
    </citation>
    <scope>NUCLEOTIDE SEQUENCE [LARGE SCALE GENOMIC DNA]</scope>
    <source>
        <strain evidence="4 5">DSM 45093</strain>
    </source>
</reference>
<dbReference type="InterPro" id="IPR031304">
    <property type="entry name" value="SLT_2"/>
</dbReference>
<accession>A0A1X0E9Q1</accession>
<dbReference type="EMBL" id="MVHU01000007">
    <property type="protein sequence ID" value="ORA81245.1"/>
    <property type="molecule type" value="Genomic_DNA"/>
</dbReference>
<feature type="compositionally biased region" description="Pro residues" evidence="1">
    <location>
        <begin position="403"/>
        <end position="434"/>
    </location>
</feature>
<feature type="region of interest" description="Disordered" evidence="1">
    <location>
        <begin position="370"/>
        <end position="434"/>
    </location>
</feature>
<keyword evidence="2" id="KW-0812">Transmembrane</keyword>
<dbReference type="PANTHER" id="PTHR30163">
    <property type="entry name" value="MEMBRANE-BOUND LYTIC MUREIN TRANSGLYCOSYLASE B"/>
    <property type="match status" value="1"/>
</dbReference>
<dbReference type="SUPFAM" id="SSF53955">
    <property type="entry name" value="Lysozyme-like"/>
    <property type="match status" value="1"/>
</dbReference>
<keyword evidence="2" id="KW-0472">Membrane</keyword>
<comment type="caution">
    <text evidence="4">The sequence shown here is derived from an EMBL/GenBank/DDBJ whole genome shotgun (WGS) entry which is preliminary data.</text>
</comment>
<dbReference type="PANTHER" id="PTHR30163:SF8">
    <property type="entry name" value="LYTIC MUREIN TRANSGLYCOSYLASE"/>
    <property type="match status" value="1"/>
</dbReference>
<keyword evidence="2" id="KW-1133">Transmembrane helix</keyword>
<evidence type="ECO:0000256" key="1">
    <source>
        <dbReference type="SAM" id="MobiDB-lite"/>
    </source>
</evidence>
<evidence type="ECO:0000256" key="2">
    <source>
        <dbReference type="SAM" id="Phobius"/>
    </source>
</evidence>
<feature type="compositionally biased region" description="Low complexity" evidence="1">
    <location>
        <begin position="391"/>
        <end position="402"/>
    </location>
</feature>